<evidence type="ECO:0000313" key="2">
    <source>
        <dbReference type="Proteomes" id="UP000182192"/>
    </source>
</evidence>
<name>A0A1I1JXM2_RUMAL</name>
<organism evidence="1 2">
    <name type="scientific">Ruminococcus albus</name>
    <dbReference type="NCBI Taxonomy" id="1264"/>
    <lineage>
        <taxon>Bacteria</taxon>
        <taxon>Bacillati</taxon>
        <taxon>Bacillota</taxon>
        <taxon>Clostridia</taxon>
        <taxon>Eubacteriales</taxon>
        <taxon>Oscillospiraceae</taxon>
        <taxon>Ruminococcus</taxon>
    </lineage>
</organism>
<evidence type="ECO:0000313" key="1">
    <source>
        <dbReference type="EMBL" id="SFC52722.1"/>
    </source>
</evidence>
<accession>A0A1I1JXM2</accession>
<dbReference type="AlphaFoldDB" id="A0A1I1JXM2"/>
<protein>
    <submittedName>
        <fullName evidence="1">Uncharacterized protein</fullName>
    </submittedName>
</protein>
<proteinExistence type="predicted"/>
<reference evidence="1 2" key="1">
    <citation type="submission" date="2016-10" db="EMBL/GenBank/DDBJ databases">
        <authorList>
            <person name="de Groot N.N."/>
        </authorList>
    </citation>
    <scope>NUCLEOTIDE SEQUENCE [LARGE SCALE GENOMIC DNA]</scope>
    <source>
        <strain evidence="1 2">AR67</strain>
    </source>
</reference>
<gene>
    <name evidence="1" type="ORF">SAMN02910406_01888</name>
</gene>
<dbReference type="EMBL" id="FOKQ01000014">
    <property type="protein sequence ID" value="SFC52722.1"/>
    <property type="molecule type" value="Genomic_DNA"/>
</dbReference>
<sequence>MKNKIPKMTCVVGFGSFVIMKHGYPVIRNIHQIEKIESDNAKGYKKPLAQK</sequence>
<dbReference type="Proteomes" id="UP000182192">
    <property type="component" value="Unassembled WGS sequence"/>
</dbReference>
<dbReference type="RefSeq" id="WP_242940816.1">
    <property type="nucleotide sequence ID" value="NZ_FOKQ01000014.1"/>
</dbReference>